<evidence type="ECO:0000256" key="2">
    <source>
        <dbReference type="ARBA" id="ARBA00023015"/>
    </source>
</evidence>
<sequence length="343" mass="37537">MKAPANSYRSVPPLTTLRTFEVVARKGSFTLAAQDLSITQSAVSHQIRALETFLGTPVFHRLNPGIELTGEGQTLLEGVRSGLDLMLCACDRVRRRHQAGVLTIAAPAAFASWWLVPRLGRFAALHPDIEIRLATLDYRRPDFARDGVDAAIVLRPAEGALDKNELRLFREKRFPVCSPGLRDGDTPLRSARDLHRYTLIEEDPESGSAGNWEEWLERLGVADAPAPARLRFSHYGVALSAAIDGLGVALARSPMIDAELHSGRLVPAFTDAPAVLASHVYSLTWPDGAAHDQRLLAFRHFVLDEACGCELAAGPCGAPESEQQAVDWSSERAARRRAAVRER</sequence>
<name>A0ABT2QWZ4_9GAMM</name>
<protein>
    <submittedName>
        <fullName evidence="7">LysR family transcriptional regulator</fullName>
    </submittedName>
</protein>
<evidence type="ECO:0000256" key="3">
    <source>
        <dbReference type="ARBA" id="ARBA00023125"/>
    </source>
</evidence>
<dbReference type="Pfam" id="PF03466">
    <property type="entry name" value="LysR_substrate"/>
    <property type="match status" value="1"/>
</dbReference>
<dbReference type="PRINTS" id="PR00039">
    <property type="entry name" value="HTHLYSR"/>
</dbReference>
<comment type="similarity">
    <text evidence="1">Belongs to the LysR transcriptional regulatory family.</text>
</comment>
<dbReference type="InterPro" id="IPR058163">
    <property type="entry name" value="LysR-type_TF_proteobact-type"/>
</dbReference>
<dbReference type="SUPFAM" id="SSF46785">
    <property type="entry name" value="Winged helix' DNA-binding domain"/>
    <property type="match status" value="1"/>
</dbReference>
<keyword evidence="5" id="KW-0812">Transmembrane</keyword>
<dbReference type="InterPro" id="IPR036390">
    <property type="entry name" value="WH_DNA-bd_sf"/>
</dbReference>
<keyword evidence="4" id="KW-0804">Transcription</keyword>
<accession>A0ABT2QWZ4</accession>
<keyword evidence="3" id="KW-0238">DNA-binding</keyword>
<dbReference type="Gene3D" id="1.10.10.10">
    <property type="entry name" value="Winged helix-like DNA-binding domain superfamily/Winged helix DNA-binding domain"/>
    <property type="match status" value="1"/>
</dbReference>
<keyword evidence="2" id="KW-0805">Transcription regulation</keyword>
<feature type="domain" description="HTH lysR-type" evidence="6">
    <location>
        <begin position="12"/>
        <end position="69"/>
    </location>
</feature>
<dbReference type="SUPFAM" id="SSF53850">
    <property type="entry name" value="Periplasmic binding protein-like II"/>
    <property type="match status" value="1"/>
</dbReference>
<evidence type="ECO:0000313" key="7">
    <source>
        <dbReference type="EMBL" id="MCU5782018.1"/>
    </source>
</evidence>
<dbReference type="Pfam" id="PF00126">
    <property type="entry name" value="HTH_1"/>
    <property type="match status" value="1"/>
</dbReference>
<organism evidence="7 8">
    <name type="scientific">Alloalcanivorax balearicus MACL04</name>
    <dbReference type="NCBI Taxonomy" id="1177182"/>
    <lineage>
        <taxon>Bacteria</taxon>
        <taxon>Pseudomonadati</taxon>
        <taxon>Pseudomonadota</taxon>
        <taxon>Gammaproteobacteria</taxon>
        <taxon>Oceanospirillales</taxon>
        <taxon>Alcanivoracaceae</taxon>
        <taxon>Alloalcanivorax</taxon>
    </lineage>
</organism>
<dbReference type="PANTHER" id="PTHR30537">
    <property type="entry name" value="HTH-TYPE TRANSCRIPTIONAL REGULATOR"/>
    <property type="match status" value="1"/>
</dbReference>
<dbReference type="Gene3D" id="3.40.190.10">
    <property type="entry name" value="Periplasmic binding protein-like II"/>
    <property type="match status" value="2"/>
</dbReference>
<dbReference type="InterPro" id="IPR036388">
    <property type="entry name" value="WH-like_DNA-bd_sf"/>
</dbReference>
<dbReference type="Proteomes" id="UP001064106">
    <property type="component" value="Unassembled WGS sequence"/>
</dbReference>
<evidence type="ECO:0000259" key="6">
    <source>
        <dbReference type="PROSITE" id="PS50931"/>
    </source>
</evidence>
<dbReference type="EMBL" id="ARXS01000005">
    <property type="protein sequence ID" value="MCU5782018.1"/>
    <property type="molecule type" value="Genomic_DNA"/>
</dbReference>
<proteinExistence type="inferred from homology"/>
<dbReference type="CDD" id="cd08432">
    <property type="entry name" value="PBP2_GcdR_TrpI_HvrB_AmpR_like"/>
    <property type="match status" value="1"/>
</dbReference>
<evidence type="ECO:0000313" key="8">
    <source>
        <dbReference type="Proteomes" id="UP001064106"/>
    </source>
</evidence>
<gene>
    <name evidence="7" type="ORF">MA04_01318</name>
</gene>
<dbReference type="PROSITE" id="PS50931">
    <property type="entry name" value="HTH_LYSR"/>
    <property type="match status" value="1"/>
</dbReference>
<evidence type="ECO:0000256" key="5">
    <source>
        <dbReference type="SAM" id="Phobius"/>
    </source>
</evidence>
<dbReference type="InterPro" id="IPR000847">
    <property type="entry name" value="LysR_HTH_N"/>
</dbReference>
<evidence type="ECO:0000256" key="1">
    <source>
        <dbReference type="ARBA" id="ARBA00009437"/>
    </source>
</evidence>
<evidence type="ECO:0000256" key="4">
    <source>
        <dbReference type="ARBA" id="ARBA00023163"/>
    </source>
</evidence>
<comment type="caution">
    <text evidence="7">The sequence shown here is derived from an EMBL/GenBank/DDBJ whole genome shotgun (WGS) entry which is preliminary data.</text>
</comment>
<dbReference type="InterPro" id="IPR005119">
    <property type="entry name" value="LysR_subst-bd"/>
</dbReference>
<reference evidence="7" key="1">
    <citation type="submission" date="2012-09" db="EMBL/GenBank/DDBJ databases">
        <title>Genome Sequence of alkane-degrading Bacterium Alcanivorax balearicus MACL04.</title>
        <authorList>
            <person name="Lai Q."/>
            <person name="Shao Z."/>
        </authorList>
    </citation>
    <scope>NUCLEOTIDE SEQUENCE</scope>
    <source>
        <strain evidence="7">MACL04</strain>
    </source>
</reference>
<keyword evidence="8" id="KW-1185">Reference proteome</keyword>
<keyword evidence="5" id="KW-1133">Transmembrane helix</keyword>
<feature type="transmembrane region" description="Helical" evidence="5">
    <location>
        <begin position="99"/>
        <end position="116"/>
    </location>
</feature>
<dbReference type="PANTHER" id="PTHR30537:SF26">
    <property type="entry name" value="GLYCINE CLEAVAGE SYSTEM TRANSCRIPTIONAL ACTIVATOR"/>
    <property type="match status" value="1"/>
</dbReference>
<keyword evidence="5" id="KW-0472">Membrane</keyword>